<keyword evidence="5 8" id="KW-1133">Transmembrane helix</keyword>
<evidence type="ECO:0000313" key="11">
    <source>
        <dbReference type="Proteomes" id="UP000053257"/>
    </source>
</evidence>
<feature type="transmembrane region" description="Helical" evidence="8">
    <location>
        <begin position="332"/>
        <end position="351"/>
    </location>
</feature>
<evidence type="ECO:0000313" key="10">
    <source>
        <dbReference type="EMBL" id="KIP12522.1"/>
    </source>
</evidence>
<dbReference type="PANTHER" id="PTHR13533:SF1">
    <property type="entry name" value="N-ACETYLNEURAMINATE 9-O-ACETYLTRANSFERASE"/>
    <property type="match status" value="1"/>
</dbReference>
<dbReference type="GO" id="GO:0016020">
    <property type="term" value="C:membrane"/>
    <property type="evidence" value="ECO:0007669"/>
    <property type="project" value="UniProtKB-SubCell"/>
</dbReference>
<dbReference type="AlphaFoldDB" id="A0A0C3SE85"/>
<dbReference type="OrthoDB" id="1932925at2759"/>
<comment type="similarity">
    <text evidence="2">Belongs to the PC-esterase family. CASD1 subfamily.</text>
</comment>
<feature type="transmembrane region" description="Helical" evidence="8">
    <location>
        <begin position="488"/>
        <end position="508"/>
    </location>
</feature>
<feature type="transmembrane region" description="Helical" evidence="8">
    <location>
        <begin position="622"/>
        <end position="642"/>
    </location>
</feature>
<evidence type="ECO:0000256" key="5">
    <source>
        <dbReference type="ARBA" id="ARBA00022989"/>
    </source>
</evidence>
<evidence type="ECO:0000256" key="7">
    <source>
        <dbReference type="ARBA" id="ARBA00023180"/>
    </source>
</evidence>
<feature type="domain" description="Cas1p 10 TM acyl transferase" evidence="9">
    <location>
        <begin position="316"/>
        <end position="754"/>
    </location>
</feature>
<dbReference type="GO" id="GO:0005794">
    <property type="term" value="C:Golgi apparatus"/>
    <property type="evidence" value="ECO:0007669"/>
    <property type="project" value="UniProtKB-ARBA"/>
</dbReference>
<dbReference type="Pfam" id="PF07779">
    <property type="entry name" value="Cas1_AcylT"/>
    <property type="match status" value="1"/>
</dbReference>
<feature type="transmembrane region" description="Helical" evidence="8">
    <location>
        <begin position="846"/>
        <end position="863"/>
    </location>
</feature>
<dbReference type="Proteomes" id="UP000053257">
    <property type="component" value="Unassembled WGS sequence"/>
</dbReference>
<name>A0A0C3SE85_PHLG1</name>
<dbReference type="GO" id="GO:0005975">
    <property type="term" value="P:carbohydrate metabolic process"/>
    <property type="evidence" value="ECO:0007669"/>
    <property type="project" value="UniProtKB-ARBA"/>
</dbReference>
<dbReference type="PANTHER" id="PTHR13533">
    <property type="entry name" value="N-ACETYLNEURAMINATE 9-O-ACETYLTRANSFERASE"/>
    <property type="match status" value="1"/>
</dbReference>
<feature type="transmembrane region" description="Helical" evidence="8">
    <location>
        <begin position="546"/>
        <end position="573"/>
    </location>
</feature>
<keyword evidence="4 8" id="KW-0812">Transmembrane</keyword>
<keyword evidence="11" id="KW-1185">Reference proteome</keyword>
<sequence>MAPKRTFTFNPYLGRYAGSAALILALLVGFLRYFIVDRVDPLHCHSLSTKGRWLDENFSSWQPNGCMMHSYADRDIETCLNSKRMVFIGDSVTRQLYFQMTHALDATLPAAPTDDDRKHVDYDLTTSQNVRLSFFWDPFLNTSNALAFTRPRTVFDSATSGDTDTPSLLVLGSGLWYLRYADTSGGLPVWEAMMERHLENLSASRRKAADLVVVLPVENIVQSKLSPERASTMQPSDIDAMNSDLTHRIRPPSLLDPFAFFVPPDGPISATVPSVFNEMLDSSQTDDGLHFSTSVVRMQAKILLNLLCNEKLPKVYPFDSTCCRRYPWPTPLHILVLAGVLVWGPVCWFLARRYNARTSDGPLIPQEQIPLLIISGSVAVIYLADRSGFWLKEHKQFSPWTFAFLCILSLAVGLATVKRVDSDQGILNREQTDEWKGWMQIAILIYHYLGASKVSGIYNPIRVLVASYLFMTGYGHATFYLKKADFSFLRVAQILVRLNFFTLVLAYTMNTDYLFYYFAPLVSWWYLIVYGTMLAGSRFNDRTPFLVIKLLLSMSFITAVMRMDWLLTAIFAFLERICGIHWSAREWAFRVNLDIWIVYAGMFSALAVIKSREYRITDHPRWPMAVKGAACASVLAFVWYFAFELSYDKFEYNVYHPLVSCIPVLAFVVLRNSTEALRSASSQAFAFIGRCSLETFIIQYHLWLAGDTKGILVVIPGKRWRPLNLVLTTLFFVLVSHYVAVATGELTKWICDSKPAPTLPTASVSNTPSSENAAQEIVFQAPVSLELPVRKDNEGNVLPPEPDTPVRPARRWVDRLAEGSPAPSNRRGFRVWYGEAEWRLGVKSRLLVVMLVMWLLNVLWWYPS</sequence>
<dbReference type="InterPro" id="IPR012419">
    <property type="entry name" value="Cas1_AcylTrans_dom"/>
</dbReference>
<evidence type="ECO:0000256" key="4">
    <source>
        <dbReference type="ARBA" id="ARBA00022692"/>
    </source>
</evidence>
<feature type="transmembrane region" description="Helical" evidence="8">
    <location>
        <begin position="593"/>
        <end position="610"/>
    </location>
</feature>
<keyword evidence="3" id="KW-0808">Transferase</keyword>
<feature type="transmembrane region" description="Helical" evidence="8">
    <location>
        <begin position="514"/>
        <end position="534"/>
    </location>
</feature>
<feature type="transmembrane region" description="Helical" evidence="8">
    <location>
        <begin position="12"/>
        <end position="35"/>
    </location>
</feature>
<comment type="subcellular location">
    <subcellularLocation>
        <location evidence="1">Membrane</location>
        <topology evidence="1">Multi-pass membrane protein</topology>
    </subcellularLocation>
</comment>
<reference evidence="10 11" key="1">
    <citation type="journal article" date="2014" name="PLoS Genet.">
        <title>Analysis of the Phlebiopsis gigantea genome, transcriptome and secretome provides insight into its pioneer colonization strategies of wood.</title>
        <authorList>
            <person name="Hori C."/>
            <person name="Ishida T."/>
            <person name="Igarashi K."/>
            <person name="Samejima M."/>
            <person name="Suzuki H."/>
            <person name="Master E."/>
            <person name="Ferreira P."/>
            <person name="Ruiz-Duenas F.J."/>
            <person name="Held B."/>
            <person name="Canessa P."/>
            <person name="Larrondo L.F."/>
            <person name="Schmoll M."/>
            <person name="Druzhinina I.S."/>
            <person name="Kubicek C.P."/>
            <person name="Gaskell J.A."/>
            <person name="Kersten P."/>
            <person name="St John F."/>
            <person name="Glasner J."/>
            <person name="Sabat G."/>
            <person name="Splinter BonDurant S."/>
            <person name="Syed K."/>
            <person name="Yadav J."/>
            <person name="Mgbeahuruike A.C."/>
            <person name="Kovalchuk A."/>
            <person name="Asiegbu F.O."/>
            <person name="Lackner G."/>
            <person name="Hoffmeister D."/>
            <person name="Rencoret J."/>
            <person name="Gutierrez A."/>
            <person name="Sun H."/>
            <person name="Lindquist E."/>
            <person name="Barry K."/>
            <person name="Riley R."/>
            <person name="Grigoriev I.V."/>
            <person name="Henrissat B."/>
            <person name="Kues U."/>
            <person name="Berka R.M."/>
            <person name="Martinez A.T."/>
            <person name="Covert S.F."/>
            <person name="Blanchette R.A."/>
            <person name="Cullen D."/>
        </authorList>
    </citation>
    <scope>NUCLEOTIDE SEQUENCE [LARGE SCALE GENOMIC DNA]</scope>
    <source>
        <strain evidence="10 11">11061_1 CR5-6</strain>
    </source>
</reference>
<evidence type="ECO:0000256" key="3">
    <source>
        <dbReference type="ARBA" id="ARBA00022679"/>
    </source>
</evidence>
<keyword evidence="6 8" id="KW-0472">Membrane</keyword>
<dbReference type="HOGENOM" id="CLU_008003_0_1_1"/>
<gene>
    <name evidence="10" type="ORF">PHLGIDRAFT_97915</name>
</gene>
<feature type="transmembrane region" description="Helical" evidence="8">
    <location>
        <begin position="371"/>
        <end position="391"/>
    </location>
</feature>
<evidence type="ECO:0000256" key="6">
    <source>
        <dbReference type="ARBA" id="ARBA00023136"/>
    </source>
</evidence>
<evidence type="ECO:0000256" key="1">
    <source>
        <dbReference type="ARBA" id="ARBA00004141"/>
    </source>
</evidence>
<dbReference type="GO" id="GO:0016740">
    <property type="term" value="F:transferase activity"/>
    <property type="evidence" value="ECO:0007669"/>
    <property type="project" value="UniProtKB-KW"/>
</dbReference>
<protein>
    <recommendedName>
        <fullName evidence="9">Cas1p 10 TM acyl transferase domain-containing protein</fullName>
    </recommendedName>
</protein>
<organism evidence="10 11">
    <name type="scientific">Phlebiopsis gigantea (strain 11061_1 CR5-6)</name>
    <name type="common">White-rot fungus</name>
    <name type="synonym">Peniophora gigantea</name>
    <dbReference type="NCBI Taxonomy" id="745531"/>
    <lineage>
        <taxon>Eukaryota</taxon>
        <taxon>Fungi</taxon>
        <taxon>Dikarya</taxon>
        <taxon>Basidiomycota</taxon>
        <taxon>Agaricomycotina</taxon>
        <taxon>Agaricomycetes</taxon>
        <taxon>Polyporales</taxon>
        <taxon>Phanerochaetaceae</taxon>
        <taxon>Phlebiopsis</taxon>
    </lineage>
</organism>
<feature type="transmembrane region" description="Helical" evidence="8">
    <location>
        <begin position="438"/>
        <end position="458"/>
    </location>
</feature>
<evidence type="ECO:0000256" key="8">
    <source>
        <dbReference type="SAM" id="Phobius"/>
    </source>
</evidence>
<keyword evidence="7" id="KW-0325">Glycoprotein</keyword>
<proteinExistence type="inferred from homology"/>
<evidence type="ECO:0000256" key="2">
    <source>
        <dbReference type="ARBA" id="ARBA00010666"/>
    </source>
</evidence>
<evidence type="ECO:0000259" key="9">
    <source>
        <dbReference type="Pfam" id="PF07779"/>
    </source>
</evidence>
<accession>A0A0C3SE85</accession>
<feature type="transmembrane region" description="Helical" evidence="8">
    <location>
        <begin position="397"/>
        <end position="417"/>
    </location>
</feature>
<dbReference type="EMBL" id="KN840439">
    <property type="protein sequence ID" value="KIP12522.1"/>
    <property type="molecule type" value="Genomic_DNA"/>
</dbReference>